<dbReference type="InterPro" id="IPR001077">
    <property type="entry name" value="COMT_C"/>
</dbReference>
<sequence>MSISPTKKQNDATIKGQARFFELLHAGLNSSALRCALKLNIADIINNHNGPMTLSQIAQEIGSPSLNIGGLSRLMRFLVYKQVFDETHQPGHEETLFALNECSKLLVKDAKNTLAPIAMSFIDPLMAAPFYNLNQAIEEGVTAAFKTYGVKIWEFYASNPQANKGFNEAMACRTRFEIDTIVSSYDFGSLKGSLVDVGGGIGVTINKIVSRYPHLKGVNFDMPHVVSSAPAYEGVTHVGGDMFTAIPHADSFLLKSILHDWSDEKCVQILRNCKKSLRESNGKIIIVDNILNPKGDDVFDPIRLNMDMIMLTLFDGGKERTEPEWKTILEQGGFPYYKVIKIPTILSIIEAYTE</sequence>
<feature type="domain" description="O-methyltransferase dimerisation" evidence="7">
    <location>
        <begin position="22"/>
        <end position="109"/>
    </location>
</feature>
<dbReference type="SUPFAM" id="SSF46785">
    <property type="entry name" value="Winged helix' DNA-binding domain"/>
    <property type="match status" value="1"/>
</dbReference>
<evidence type="ECO:0000313" key="9">
    <source>
        <dbReference type="Proteomes" id="UP000326396"/>
    </source>
</evidence>
<comment type="caution">
    <text evidence="8">The sequence shown here is derived from an EMBL/GenBank/DDBJ whole genome shotgun (WGS) entry which is preliminary data.</text>
</comment>
<dbReference type="Pfam" id="PF00891">
    <property type="entry name" value="Methyltransf_2"/>
    <property type="match status" value="1"/>
</dbReference>
<evidence type="ECO:0000259" key="6">
    <source>
        <dbReference type="Pfam" id="PF00891"/>
    </source>
</evidence>
<dbReference type="InterPro" id="IPR029063">
    <property type="entry name" value="SAM-dependent_MTases_sf"/>
</dbReference>
<evidence type="ECO:0000259" key="7">
    <source>
        <dbReference type="Pfam" id="PF08100"/>
    </source>
</evidence>
<gene>
    <name evidence="8" type="ORF">E3N88_12417</name>
</gene>
<comment type="similarity">
    <text evidence="4">Belongs to the class I-like SAM-binding methyltransferase superfamily. Cation-independent O-methyltransferase family. COMT subfamily.</text>
</comment>
<dbReference type="SUPFAM" id="SSF53335">
    <property type="entry name" value="S-adenosyl-L-methionine-dependent methyltransferases"/>
    <property type="match status" value="1"/>
</dbReference>
<dbReference type="OrthoDB" id="1606438at2759"/>
<keyword evidence="2" id="KW-0808">Transferase</keyword>
<name>A0A5N6P6S0_9ASTR</name>
<dbReference type="EMBL" id="SZYD01000006">
    <property type="protein sequence ID" value="KAD5960944.1"/>
    <property type="molecule type" value="Genomic_DNA"/>
</dbReference>
<evidence type="ECO:0000313" key="8">
    <source>
        <dbReference type="EMBL" id="KAD5960944.1"/>
    </source>
</evidence>
<evidence type="ECO:0008006" key="10">
    <source>
        <dbReference type="Google" id="ProtNLM"/>
    </source>
</evidence>
<dbReference type="PIRSF" id="PIRSF005739">
    <property type="entry name" value="O-mtase"/>
    <property type="match status" value="1"/>
</dbReference>
<reference evidence="8 9" key="1">
    <citation type="submission" date="2019-05" db="EMBL/GenBank/DDBJ databases">
        <title>Mikania micrantha, genome provides insights into the molecular mechanism of rapid growth.</title>
        <authorList>
            <person name="Liu B."/>
        </authorList>
    </citation>
    <scope>NUCLEOTIDE SEQUENCE [LARGE SCALE GENOMIC DNA]</scope>
    <source>
        <strain evidence="8">NLD-2019</strain>
        <tissue evidence="8">Leaf</tissue>
    </source>
</reference>
<dbReference type="InterPro" id="IPR036388">
    <property type="entry name" value="WH-like_DNA-bd_sf"/>
</dbReference>
<dbReference type="InterPro" id="IPR012967">
    <property type="entry name" value="COMT_dimerisation"/>
</dbReference>
<dbReference type="InterPro" id="IPR016461">
    <property type="entry name" value="COMT-like"/>
</dbReference>
<evidence type="ECO:0000256" key="2">
    <source>
        <dbReference type="ARBA" id="ARBA00022679"/>
    </source>
</evidence>
<dbReference type="PANTHER" id="PTHR11746">
    <property type="entry name" value="O-METHYLTRANSFERASE"/>
    <property type="match status" value="1"/>
</dbReference>
<dbReference type="GO" id="GO:0032259">
    <property type="term" value="P:methylation"/>
    <property type="evidence" value="ECO:0007669"/>
    <property type="project" value="UniProtKB-KW"/>
</dbReference>
<organism evidence="8 9">
    <name type="scientific">Mikania micrantha</name>
    <name type="common">bitter vine</name>
    <dbReference type="NCBI Taxonomy" id="192012"/>
    <lineage>
        <taxon>Eukaryota</taxon>
        <taxon>Viridiplantae</taxon>
        <taxon>Streptophyta</taxon>
        <taxon>Embryophyta</taxon>
        <taxon>Tracheophyta</taxon>
        <taxon>Spermatophyta</taxon>
        <taxon>Magnoliopsida</taxon>
        <taxon>eudicotyledons</taxon>
        <taxon>Gunneridae</taxon>
        <taxon>Pentapetalae</taxon>
        <taxon>asterids</taxon>
        <taxon>campanulids</taxon>
        <taxon>Asterales</taxon>
        <taxon>Asteraceae</taxon>
        <taxon>Asteroideae</taxon>
        <taxon>Heliantheae alliance</taxon>
        <taxon>Eupatorieae</taxon>
        <taxon>Mikania</taxon>
    </lineage>
</organism>
<keyword evidence="1" id="KW-0489">Methyltransferase</keyword>
<evidence type="ECO:0000256" key="1">
    <source>
        <dbReference type="ARBA" id="ARBA00022603"/>
    </source>
</evidence>
<keyword evidence="9" id="KW-1185">Reference proteome</keyword>
<dbReference type="GO" id="GO:0046983">
    <property type="term" value="F:protein dimerization activity"/>
    <property type="evidence" value="ECO:0007669"/>
    <property type="project" value="InterPro"/>
</dbReference>
<accession>A0A5N6P6S0</accession>
<evidence type="ECO:0000256" key="3">
    <source>
        <dbReference type="ARBA" id="ARBA00022691"/>
    </source>
</evidence>
<protein>
    <recommendedName>
        <fullName evidence="10">O-methyltransferase domain-containing protein</fullName>
    </recommendedName>
</protein>
<evidence type="ECO:0000256" key="4">
    <source>
        <dbReference type="ARBA" id="ARBA00034481"/>
    </source>
</evidence>
<keyword evidence="3" id="KW-0949">S-adenosyl-L-methionine</keyword>
<feature type="domain" description="O-methyltransferase C-terminal" evidence="6">
    <location>
        <begin position="130"/>
        <end position="334"/>
    </location>
</feature>
<dbReference type="Gene3D" id="1.10.10.10">
    <property type="entry name" value="Winged helix-like DNA-binding domain superfamily/Winged helix DNA-binding domain"/>
    <property type="match status" value="1"/>
</dbReference>
<feature type="active site" description="Proton acceptor" evidence="5">
    <location>
        <position position="259"/>
    </location>
</feature>
<dbReference type="Proteomes" id="UP000326396">
    <property type="component" value="Linkage Group LG14"/>
</dbReference>
<dbReference type="InterPro" id="IPR036390">
    <property type="entry name" value="WH_DNA-bd_sf"/>
</dbReference>
<dbReference type="AlphaFoldDB" id="A0A5N6P6S0"/>
<dbReference type="Gene3D" id="3.40.50.150">
    <property type="entry name" value="Vaccinia Virus protein VP39"/>
    <property type="match status" value="1"/>
</dbReference>
<evidence type="ECO:0000256" key="5">
    <source>
        <dbReference type="PIRSR" id="PIRSR005739-1"/>
    </source>
</evidence>
<dbReference type="PROSITE" id="PS51683">
    <property type="entry name" value="SAM_OMT_II"/>
    <property type="match status" value="1"/>
</dbReference>
<dbReference type="GO" id="GO:0008171">
    <property type="term" value="F:O-methyltransferase activity"/>
    <property type="evidence" value="ECO:0007669"/>
    <property type="project" value="InterPro"/>
</dbReference>
<dbReference type="Pfam" id="PF08100">
    <property type="entry name" value="Dimerisation"/>
    <property type="match status" value="1"/>
</dbReference>
<proteinExistence type="inferred from homology"/>